<gene>
    <name evidence="2" type="ORF">GAYE_SCF05G2667</name>
</gene>
<dbReference type="GO" id="GO:0006364">
    <property type="term" value="P:rRNA processing"/>
    <property type="evidence" value="ECO:0007669"/>
    <property type="project" value="InterPro"/>
</dbReference>
<dbReference type="InterPro" id="IPR012459">
    <property type="entry name" value="Rrp15"/>
</dbReference>
<evidence type="ECO:0000256" key="1">
    <source>
        <dbReference type="SAM" id="MobiDB-lite"/>
    </source>
</evidence>
<proteinExistence type="predicted"/>
<dbReference type="Proteomes" id="UP001300502">
    <property type="component" value="Unassembled WGS sequence"/>
</dbReference>
<comment type="caution">
    <text evidence="2">The sequence shown here is derived from an EMBL/GenBank/DDBJ whole genome shotgun (WGS) entry which is preliminary data.</text>
</comment>
<feature type="compositionally biased region" description="Basic residues" evidence="1">
    <location>
        <begin position="31"/>
        <end position="46"/>
    </location>
</feature>
<dbReference type="Pfam" id="PF07890">
    <property type="entry name" value="Rrp15p"/>
    <property type="match status" value="1"/>
</dbReference>
<evidence type="ECO:0000313" key="3">
    <source>
        <dbReference type="Proteomes" id="UP001300502"/>
    </source>
</evidence>
<sequence length="114" mass="12776">MNDLTASSKLLLSEQDSKLIGEKSLSLIKKKESKRKKTQKQNTRRNNKTDHKPKSAPLSRNTPENTQEGTVTTTRRVIPDAAFQVEKERNLRKIATRGVVLLFNQIAQTAGSST</sequence>
<feature type="compositionally biased region" description="Polar residues" evidence="1">
    <location>
        <begin position="58"/>
        <end position="75"/>
    </location>
</feature>
<feature type="region of interest" description="Disordered" evidence="1">
    <location>
        <begin position="27"/>
        <end position="75"/>
    </location>
</feature>
<protein>
    <recommendedName>
        <fullName evidence="4">RRP15-like protein</fullName>
    </recommendedName>
</protein>
<name>A0AAV9IBW7_9RHOD</name>
<keyword evidence="3" id="KW-1185">Reference proteome</keyword>
<dbReference type="EMBL" id="JANCYU010000025">
    <property type="protein sequence ID" value="KAK4524764.1"/>
    <property type="molecule type" value="Genomic_DNA"/>
</dbReference>
<evidence type="ECO:0000313" key="2">
    <source>
        <dbReference type="EMBL" id="KAK4524764.1"/>
    </source>
</evidence>
<dbReference type="AlphaFoldDB" id="A0AAV9IBW7"/>
<organism evidence="2 3">
    <name type="scientific">Galdieria yellowstonensis</name>
    <dbReference type="NCBI Taxonomy" id="3028027"/>
    <lineage>
        <taxon>Eukaryota</taxon>
        <taxon>Rhodophyta</taxon>
        <taxon>Bangiophyceae</taxon>
        <taxon>Galdieriales</taxon>
        <taxon>Galdieriaceae</taxon>
        <taxon>Galdieria</taxon>
    </lineage>
</organism>
<reference evidence="2 3" key="1">
    <citation type="submission" date="2022-07" db="EMBL/GenBank/DDBJ databases">
        <title>Genome-wide signatures of adaptation to extreme environments.</title>
        <authorList>
            <person name="Cho C.H."/>
            <person name="Yoon H.S."/>
        </authorList>
    </citation>
    <scope>NUCLEOTIDE SEQUENCE [LARGE SCALE GENOMIC DNA]</scope>
    <source>
        <strain evidence="2 3">108.79 E11</strain>
    </source>
</reference>
<evidence type="ECO:0008006" key="4">
    <source>
        <dbReference type="Google" id="ProtNLM"/>
    </source>
</evidence>
<accession>A0AAV9IBW7</accession>